<evidence type="ECO:0000259" key="1">
    <source>
        <dbReference type="Pfam" id="PF07678"/>
    </source>
</evidence>
<protein>
    <submittedName>
        <fullName evidence="2">PZP protein</fullName>
    </submittedName>
</protein>
<feature type="domain" description="Alpha-macroglobulin-like TED" evidence="1">
    <location>
        <begin position="14"/>
        <end position="174"/>
    </location>
</feature>
<dbReference type="SUPFAM" id="SSF48239">
    <property type="entry name" value="Terpenoid cyclases/Protein prenyltransferases"/>
    <property type="match status" value="1"/>
</dbReference>
<proteinExistence type="predicted"/>
<evidence type="ECO:0000313" key="2">
    <source>
        <dbReference type="EMBL" id="NXE00880.1"/>
    </source>
</evidence>
<dbReference type="InterPro" id="IPR008930">
    <property type="entry name" value="Terpenoid_cyclase/PrenylTrfase"/>
</dbReference>
<dbReference type="PANTHER" id="PTHR11412">
    <property type="entry name" value="MACROGLOBULIN / COMPLEMENT"/>
    <property type="match status" value="1"/>
</dbReference>
<dbReference type="InterPro" id="IPR011626">
    <property type="entry name" value="Alpha-macroglobulin_TED"/>
</dbReference>
<comment type="caution">
    <text evidence="2">The sequence shown here is derived from an EMBL/GenBank/DDBJ whole genome shotgun (WGS) entry which is preliminary data.</text>
</comment>
<sequence>REKPVVLCGINKYFCVSLQGGVNDEVTLAAYITIALLEIPLPVTHSVVRNALFCLETAANQKENHVYTKALLAYAFALAGNREKRKALLDSLEQEAVRKDGSVHWQRPGKEPEVDLPYYRSRAPSAEVEMTAYVLLAQLTSQPAPTQEELAFASLIAKWISSQQNPNGGFSSTQ</sequence>
<dbReference type="Gene3D" id="1.50.10.20">
    <property type="match status" value="1"/>
</dbReference>
<accession>A0A7K8J9S3</accession>
<dbReference type="Proteomes" id="UP000541605">
    <property type="component" value="Unassembled WGS sequence"/>
</dbReference>
<name>A0A7K8J9S3_9PASS</name>
<dbReference type="InterPro" id="IPR050473">
    <property type="entry name" value="A2M/Complement_sys"/>
</dbReference>
<evidence type="ECO:0000313" key="3">
    <source>
        <dbReference type="Proteomes" id="UP000541605"/>
    </source>
</evidence>
<dbReference type="GO" id="GO:0005615">
    <property type="term" value="C:extracellular space"/>
    <property type="evidence" value="ECO:0007669"/>
    <property type="project" value="InterPro"/>
</dbReference>
<feature type="non-terminal residue" evidence="2">
    <location>
        <position position="1"/>
    </location>
</feature>
<dbReference type="Pfam" id="PF07678">
    <property type="entry name" value="TED_complement"/>
    <property type="match status" value="1"/>
</dbReference>
<organism evidence="2 3">
    <name type="scientific">Chaetorhynchus papuensis</name>
    <name type="common">pygmy drongo</name>
    <dbReference type="NCBI Taxonomy" id="254446"/>
    <lineage>
        <taxon>Eukaryota</taxon>
        <taxon>Metazoa</taxon>
        <taxon>Chordata</taxon>
        <taxon>Craniata</taxon>
        <taxon>Vertebrata</taxon>
        <taxon>Euteleostomi</taxon>
        <taxon>Archelosauria</taxon>
        <taxon>Archosauria</taxon>
        <taxon>Dinosauria</taxon>
        <taxon>Saurischia</taxon>
        <taxon>Theropoda</taxon>
        <taxon>Coelurosauria</taxon>
        <taxon>Aves</taxon>
        <taxon>Neognathae</taxon>
        <taxon>Neoaves</taxon>
        <taxon>Telluraves</taxon>
        <taxon>Australaves</taxon>
        <taxon>Passeriformes</taxon>
        <taxon>Rhipiduridae</taxon>
        <taxon>Chaetorhynchus</taxon>
    </lineage>
</organism>
<dbReference type="PANTHER" id="PTHR11412:SF165">
    <property type="entry name" value="ALPHA-2-MACROGLOBULIN"/>
    <property type="match status" value="1"/>
</dbReference>
<gene>
    <name evidence="2" type="primary">Pzp</name>
    <name evidence="2" type="ORF">CHAPAP_R06712</name>
</gene>
<reference evidence="2 3" key="1">
    <citation type="submission" date="2019-09" db="EMBL/GenBank/DDBJ databases">
        <title>Bird 10,000 Genomes (B10K) Project - Family phase.</title>
        <authorList>
            <person name="Zhang G."/>
        </authorList>
    </citation>
    <scope>NUCLEOTIDE SEQUENCE [LARGE SCALE GENOMIC DNA]</scope>
    <source>
        <strain evidence="2">B10K-CU-031-19</strain>
        <tissue evidence="2">Muscle</tissue>
    </source>
</reference>
<dbReference type="EMBL" id="VWYX01001699">
    <property type="protein sequence ID" value="NXE00880.1"/>
    <property type="molecule type" value="Genomic_DNA"/>
</dbReference>
<keyword evidence="3" id="KW-1185">Reference proteome</keyword>
<feature type="non-terminal residue" evidence="2">
    <location>
        <position position="174"/>
    </location>
</feature>
<dbReference type="AlphaFoldDB" id="A0A7K8J9S3"/>